<dbReference type="RefSeq" id="WP_181496683.1">
    <property type="nucleotide sequence ID" value="NZ_CP032152.1"/>
</dbReference>
<dbReference type="InterPro" id="IPR023198">
    <property type="entry name" value="PGP-like_dom2"/>
</dbReference>
<evidence type="ECO:0000313" key="6">
    <source>
        <dbReference type="EMBL" id="AXY67820.1"/>
    </source>
</evidence>
<dbReference type="InterPro" id="IPR006439">
    <property type="entry name" value="HAD-SF_hydro_IA"/>
</dbReference>
<dbReference type="Pfam" id="PF00702">
    <property type="entry name" value="Hydrolase"/>
    <property type="match status" value="1"/>
</dbReference>
<reference evidence="7" key="1">
    <citation type="submission" date="2018-09" db="EMBL/GenBank/DDBJ databases">
        <title>Complete genome sequence of thermophilic cyanobacteria strain Thermosynechococcus elongatus PKUAC-SCTE542.</title>
        <authorList>
            <person name="Liang Y."/>
            <person name="Tang J."/>
            <person name="Daroch M."/>
        </authorList>
    </citation>
    <scope>NUCLEOTIDE SEQUENCE [LARGE SCALE GENOMIC DNA]</scope>
    <source>
        <strain evidence="7">E542</strain>
    </source>
</reference>
<dbReference type="InterPro" id="IPR051600">
    <property type="entry name" value="Beta-PGM-like"/>
</dbReference>
<keyword evidence="6" id="KW-0378">Hydrolase</keyword>
<dbReference type="Gene3D" id="1.10.150.240">
    <property type="entry name" value="Putative phosphatase, domain 2"/>
    <property type="match status" value="1"/>
</dbReference>
<gene>
    <name evidence="6" type="ORF">D3A95_05810</name>
</gene>
<dbReference type="CDD" id="cd07505">
    <property type="entry name" value="HAD_BPGM-like"/>
    <property type="match status" value="1"/>
</dbReference>
<dbReference type="SFLD" id="SFLDS00003">
    <property type="entry name" value="Haloacid_Dehalogenase"/>
    <property type="match status" value="1"/>
</dbReference>
<dbReference type="SFLD" id="SFLDG01135">
    <property type="entry name" value="C1.5.6:_HAD__Beta-PGM__Phospha"/>
    <property type="match status" value="1"/>
</dbReference>
<sequence length="230" mass="25519">MADFSQFLAVDPSQRALIFDMDGVICHTMPYHLEAWRVYVDRTPELRQQINLEQLRQMGGKRNAELLPELLGRSVTEAEVERWGAGKEAVFRELLAPNLELLPGLLPFLKSAKEKGYRLGLGTSACAANVELVLSCEGVGDFFDTLVMEQDVQRGKPDPECYLLVAERLQVLPQHCLVFEDAVAGVIAAVRAGMRCWGVLTTQAETALQGAGAEVCIEDFTDPRLQWLLS</sequence>
<evidence type="ECO:0000256" key="2">
    <source>
        <dbReference type="ARBA" id="ARBA00006171"/>
    </source>
</evidence>
<comment type="similarity">
    <text evidence="2">Belongs to the HAD-like hydrolase superfamily. CbbY/CbbZ/Gph/YieH family.</text>
</comment>
<proteinExistence type="inferred from homology"/>
<evidence type="ECO:0000256" key="4">
    <source>
        <dbReference type="ARBA" id="ARBA00022842"/>
    </source>
</evidence>
<dbReference type="InterPro" id="IPR036412">
    <property type="entry name" value="HAD-like_sf"/>
</dbReference>
<organism evidence="6 7">
    <name type="scientific">Thermosynechococcus sichuanensis E542</name>
    <dbReference type="NCBI Taxonomy" id="2016101"/>
    <lineage>
        <taxon>Bacteria</taxon>
        <taxon>Bacillati</taxon>
        <taxon>Cyanobacteriota</taxon>
        <taxon>Cyanophyceae</taxon>
        <taxon>Acaryochloridales</taxon>
        <taxon>Thermosynechococcaceae</taxon>
        <taxon>Thermosynechococcus</taxon>
        <taxon>Thermosynechococcus sichuanensis</taxon>
    </lineage>
</organism>
<protein>
    <submittedName>
        <fullName evidence="6">HAD family hydrolase</fullName>
    </submittedName>
</protein>
<dbReference type="InterPro" id="IPR023214">
    <property type="entry name" value="HAD_sf"/>
</dbReference>
<keyword evidence="3" id="KW-0479">Metal-binding</keyword>
<comment type="cofactor">
    <cofactor evidence="1">
        <name>Mg(2+)</name>
        <dbReference type="ChEBI" id="CHEBI:18420"/>
    </cofactor>
</comment>
<evidence type="ECO:0000256" key="1">
    <source>
        <dbReference type="ARBA" id="ARBA00001946"/>
    </source>
</evidence>
<dbReference type="EMBL" id="CP032152">
    <property type="protein sequence ID" value="AXY67820.1"/>
    <property type="molecule type" value="Genomic_DNA"/>
</dbReference>
<dbReference type="GO" id="GO:0046872">
    <property type="term" value="F:metal ion binding"/>
    <property type="evidence" value="ECO:0007669"/>
    <property type="project" value="UniProtKB-KW"/>
</dbReference>
<dbReference type="Proteomes" id="UP000261812">
    <property type="component" value="Chromosome"/>
</dbReference>
<evidence type="ECO:0000256" key="3">
    <source>
        <dbReference type="ARBA" id="ARBA00022723"/>
    </source>
</evidence>
<keyword evidence="5" id="KW-0119">Carbohydrate metabolism</keyword>
<dbReference type="SFLD" id="SFLDG01129">
    <property type="entry name" value="C1.5:_HAD__Beta-PGM__Phosphata"/>
    <property type="match status" value="1"/>
</dbReference>
<dbReference type="PANTHER" id="PTHR46193">
    <property type="entry name" value="6-PHOSPHOGLUCONATE PHOSPHATASE"/>
    <property type="match status" value="1"/>
</dbReference>
<keyword evidence="7" id="KW-1185">Reference proteome</keyword>
<dbReference type="Gene3D" id="3.40.50.1000">
    <property type="entry name" value="HAD superfamily/HAD-like"/>
    <property type="match status" value="1"/>
</dbReference>
<dbReference type="AlphaFoldDB" id="A0A3B7MIU7"/>
<accession>A0A3B7MIU7</accession>
<evidence type="ECO:0000256" key="5">
    <source>
        <dbReference type="ARBA" id="ARBA00023277"/>
    </source>
</evidence>
<evidence type="ECO:0000313" key="7">
    <source>
        <dbReference type="Proteomes" id="UP000261812"/>
    </source>
</evidence>
<dbReference type="KEGG" id="tsq:D3A95_05810"/>
<dbReference type="PANTHER" id="PTHR46193:SF18">
    <property type="entry name" value="HEXITOL PHOSPHATASE B"/>
    <property type="match status" value="1"/>
</dbReference>
<dbReference type="GO" id="GO:0016787">
    <property type="term" value="F:hydrolase activity"/>
    <property type="evidence" value="ECO:0007669"/>
    <property type="project" value="UniProtKB-KW"/>
</dbReference>
<dbReference type="SUPFAM" id="SSF56784">
    <property type="entry name" value="HAD-like"/>
    <property type="match status" value="1"/>
</dbReference>
<keyword evidence="4" id="KW-0460">Magnesium</keyword>
<dbReference type="PRINTS" id="PR00413">
    <property type="entry name" value="HADHALOGNASE"/>
</dbReference>
<dbReference type="NCBIfam" id="TIGR01509">
    <property type="entry name" value="HAD-SF-IA-v3"/>
    <property type="match status" value="1"/>
</dbReference>
<name>A0A3B7MIU7_9CYAN</name>